<evidence type="ECO:0000313" key="2">
    <source>
        <dbReference type="Proteomes" id="UP001597296"/>
    </source>
</evidence>
<accession>A0ABW5C6X0</accession>
<gene>
    <name evidence="1" type="ORF">ACFSNB_04665</name>
</gene>
<sequence>MMYAVDGKDEIVEIEDLPLPASGAPMPLILADDQHLMLGYEIAPGGEELAVLRFPHSLAHFFGPPNEESWRGHPLAQRGLTPGGVYEVRHSSWCRALERLNRVHPRHDPRRYDRYRHFVFAFHDETFECIAEEVVLAATLSNGEKARASLLAVMAEILR</sequence>
<evidence type="ECO:0000313" key="1">
    <source>
        <dbReference type="EMBL" id="MFD2233089.1"/>
    </source>
</evidence>
<protein>
    <submittedName>
        <fullName evidence="1">Uncharacterized protein</fullName>
    </submittedName>
</protein>
<comment type="caution">
    <text evidence="1">The sequence shown here is derived from an EMBL/GenBank/DDBJ whole genome shotgun (WGS) entry which is preliminary data.</text>
</comment>
<organism evidence="1 2">
    <name type="scientific">Phaeospirillum tilakii</name>
    <dbReference type="NCBI Taxonomy" id="741673"/>
    <lineage>
        <taxon>Bacteria</taxon>
        <taxon>Pseudomonadati</taxon>
        <taxon>Pseudomonadota</taxon>
        <taxon>Alphaproteobacteria</taxon>
        <taxon>Rhodospirillales</taxon>
        <taxon>Rhodospirillaceae</taxon>
        <taxon>Phaeospirillum</taxon>
    </lineage>
</organism>
<reference evidence="2" key="1">
    <citation type="journal article" date="2019" name="Int. J. Syst. Evol. Microbiol.">
        <title>The Global Catalogue of Microorganisms (GCM) 10K type strain sequencing project: providing services to taxonomists for standard genome sequencing and annotation.</title>
        <authorList>
            <consortium name="The Broad Institute Genomics Platform"/>
            <consortium name="The Broad Institute Genome Sequencing Center for Infectious Disease"/>
            <person name="Wu L."/>
            <person name="Ma J."/>
        </authorList>
    </citation>
    <scope>NUCLEOTIDE SEQUENCE [LARGE SCALE GENOMIC DNA]</scope>
    <source>
        <strain evidence="2">KCTC 15012</strain>
    </source>
</reference>
<dbReference type="RefSeq" id="WP_377314873.1">
    <property type="nucleotide sequence ID" value="NZ_JBHUIY010000006.1"/>
</dbReference>
<dbReference type="Proteomes" id="UP001597296">
    <property type="component" value="Unassembled WGS sequence"/>
</dbReference>
<name>A0ABW5C6X0_9PROT</name>
<keyword evidence="2" id="KW-1185">Reference proteome</keyword>
<dbReference type="EMBL" id="JBHUIY010000006">
    <property type="protein sequence ID" value="MFD2233089.1"/>
    <property type="molecule type" value="Genomic_DNA"/>
</dbReference>
<proteinExistence type="predicted"/>